<gene>
    <name evidence="4" type="ORF">FRX31_013888</name>
</gene>
<dbReference type="AlphaFoldDB" id="A0A7J6WJ92"/>
<dbReference type="OrthoDB" id="3800936at2759"/>
<evidence type="ECO:0000256" key="1">
    <source>
        <dbReference type="ARBA" id="ARBA00022884"/>
    </source>
</evidence>
<accession>A0A7J6WJ92</accession>
<evidence type="ECO:0000313" key="4">
    <source>
        <dbReference type="EMBL" id="KAF5196525.1"/>
    </source>
</evidence>
<comment type="caution">
    <text evidence="4">The sequence shown here is derived from an EMBL/GenBank/DDBJ whole genome shotgun (WGS) entry which is preliminary data.</text>
</comment>
<keyword evidence="4" id="KW-0687">Ribonucleoprotein</keyword>
<dbReference type="PROSITE" id="PS50102">
    <property type="entry name" value="RRM"/>
    <property type="match status" value="1"/>
</dbReference>
<evidence type="ECO:0000313" key="5">
    <source>
        <dbReference type="Proteomes" id="UP000554482"/>
    </source>
</evidence>
<dbReference type="InterPro" id="IPR012677">
    <property type="entry name" value="Nucleotide-bd_a/b_plait_sf"/>
</dbReference>
<proteinExistence type="predicted"/>
<dbReference type="InterPro" id="IPR000504">
    <property type="entry name" value="RRM_dom"/>
</dbReference>
<dbReference type="GO" id="GO:0003723">
    <property type="term" value="F:RNA binding"/>
    <property type="evidence" value="ECO:0007669"/>
    <property type="project" value="UniProtKB-UniRule"/>
</dbReference>
<feature type="non-terminal residue" evidence="4">
    <location>
        <position position="1"/>
    </location>
</feature>
<dbReference type="InterPro" id="IPR035979">
    <property type="entry name" value="RBD_domain_sf"/>
</dbReference>
<dbReference type="GO" id="GO:1990904">
    <property type="term" value="C:ribonucleoprotein complex"/>
    <property type="evidence" value="ECO:0007669"/>
    <property type="project" value="UniProtKB-KW"/>
</dbReference>
<feature type="domain" description="RRM" evidence="3">
    <location>
        <begin position="60"/>
        <end position="109"/>
    </location>
</feature>
<keyword evidence="5" id="KW-1185">Reference proteome</keyword>
<organism evidence="4 5">
    <name type="scientific">Thalictrum thalictroides</name>
    <name type="common">Rue-anemone</name>
    <name type="synonym">Anemone thalictroides</name>
    <dbReference type="NCBI Taxonomy" id="46969"/>
    <lineage>
        <taxon>Eukaryota</taxon>
        <taxon>Viridiplantae</taxon>
        <taxon>Streptophyta</taxon>
        <taxon>Embryophyta</taxon>
        <taxon>Tracheophyta</taxon>
        <taxon>Spermatophyta</taxon>
        <taxon>Magnoliopsida</taxon>
        <taxon>Ranunculales</taxon>
        <taxon>Ranunculaceae</taxon>
        <taxon>Thalictroideae</taxon>
        <taxon>Thalictrum</taxon>
    </lineage>
</organism>
<dbReference type="Gene3D" id="3.30.70.330">
    <property type="match status" value="2"/>
</dbReference>
<evidence type="ECO:0000256" key="2">
    <source>
        <dbReference type="PROSITE-ProRule" id="PRU00176"/>
    </source>
</evidence>
<evidence type="ECO:0000259" key="3">
    <source>
        <dbReference type="PROSITE" id="PS50102"/>
    </source>
</evidence>
<dbReference type="PANTHER" id="PTHR21245">
    <property type="entry name" value="HETEROGENEOUS NUCLEAR RIBONUCLEOPROTEIN"/>
    <property type="match status" value="1"/>
</dbReference>
<dbReference type="SUPFAM" id="SSF54928">
    <property type="entry name" value="RNA-binding domain, RBD"/>
    <property type="match status" value="1"/>
</dbReference>
<dbReference type="Proteomes" id="UP000554482">
    <property type="component" value="Unassembled WGS sequence"/>
</dbReference>
<keyword evidence="1 2" id="KW-0694">RNA-binding</keyword>
<dbReference type="EMBL" id="JABWDY010015884">
    <property type="protein sequence ID" value="KAF5196525.1"/>
    <property type="molecule type" value="Genomic_DNA"/>
</dbReference>
<protein>
    <submittedName>
        <fullName evidence="4">Heterogeneous nuclear ribonucleoprotein q</fullName>
    </submittedName>
</protein>
<reference evidence="4 5" key="1">
    <citation type="submission" date="2020-06" db="EMBL/GenBank/DDBJ databases">
        <title>Transcriptomic and genomic resources for Thalictrum thalictroides and T. hernandezii: Facilitating candidate gene discovery in an emerging model plant lineage.</title>
        <authorList>
            <person name="Arias T."/>
            <person name="Riano-Pachon D.M."/>
            <person name="Di Stilio V.S."/>
        </authorList>
    </citation>
    <scope>NUCLEOTIDE SEQUENCE [LARGE SCALE GENOMIC DNA]</scope>
    <source>
        <strain evidence="5">cv. WT478/WT964</strain>
        <tissue evidence="4">Leaves</tissue>
    </source>
</reference>
<dbReference type="Pfam" id="PF00076">
    <property type="entry name" value="RRM_1"/>
    <property type="match status" value="1"/>
</dbReference>
<sequence length="145" mass="16081">DPQNSNRNRGFAFIEYYNHACAEYSRQKMSNPKFKLDNQAPTVSWADPKNAESAAASQVKAVYVKNLPRNVTQDQLRELFEHHGEITKVKLSSVPLQKPQADGRGEGSAQKSALLQSYPPRMGYGLGAGAYGGIPYNWQCVHAIL</sequence>
<name>A0A7J6WJ92_THATH</name>